<gene>
    <name evidence="20" type="ORF">IC612_03760</name>
</gene>
<name>A0A930YV91_9FLAO</name>
<dbReference type="GO" id="GO:0004605">
    <property type="term" value="F:phosphatidate cytidylyltransferase activity"/>
    <property type="evidence" value="ECO:0007669"/>
    <property type="project" value="UniProtKB-EC"/>
</dbReference>
<comment type="similarity">
    <text evidence="5 18">Belongs to the CDS family.</text>
</comment>
<evidence type="ECO:0000256" key="15">
    <source>
        <dbReference type="ARBA" id="ARBA00023136"/>
    </source>
</evidence>
<keyword evidence="12 18" id="KW-0548">Nucleotidyltransferase</keyword>
<feature type="transmembrane region" description="Helical" evidence="19">
    <location>
        <begin position="12"/>
        <end position="29"/>
    </location>
</feature>
<evidence type="ECO:0000256" key="10">
    <source>
        <dbReference type="ARBA" id="ARBA00022679"/>
    </source>
</evidence>
<dbReference type="GO" id="GO:0005886">
    <property type="term" value="C:plasma membrane"/>
    <property type="evidence" value="ECO:0007669"/>
    <property type="project" value="UniProtKB-SubCell"/>
</dbReference>
<organism evidence="20 21">
    <name type="scientific">Planobacterium oryzisoli</name>
    <dbReference type="NCBI Taxonomy" id="2771435"/>
    <lineage>
        <taxon>Bacteria</taxon>
        <taxon>Pseudomonadati</taxon>
        <taxon>Bacteroidota</taxon>
        <taxon>Flavobacteriia</taxon>
        <taxon>Flavobacteriales</taxon>
        <taxon>Weeksellaceae</taxon>
        <taxon>Chryseobacterium group</taxon>
        <taxon>Chryseobacterium</taxon>
    </lineage>
</organism>
<comment type="pathway">
    <text evidence="4">Lipid metabolism.</text>
</comment>
<feature type="transmembrane region" description="Helical" evidence="19">
    <location>
        <begin position="193"/>
        <end position="212"/>
    </location>
</feature>
<evidence type="ECO:0000313" key="20">
    <source>
        <dbReference type="EMBL" id="MBF5026911.1"/>
    </source>
</evidence>
<evidence type="ECO:0000256" key="12">
    <source>
        <dbReference type="ARBA" id="ARBA00022695"/>
    </source>
</evidence>
<evidence type="ECO:0000313" key="21">
    <source>
        <dbReference type="Proteomes" id="UP000694480"/>
    </source>
</evidence>
<dbReference type="RefSeq" id="WP_194738833.1">
    <property type="nucleotide sequence ID" value="NZ_JADKYY010000003.1"/>
</dbReference>
<dbReference type="PROSITE" id="PS01315">
    <property type="entry name" value="CDS"/>
    <property type="match status" value="1"/>
</dbReference>
<feature type="transmembrane region" description="Helical" evidence="19">
    <location>
        <begin position="101"/>
        <end position="118"/>
    </location>
</feature>
<dbReference type="EMBL" id="JADKYY010000003">
    <property type="protein sequence ID" value="MBF5026911.1"/>
    <property type="molecule type" value="Genomic_DNA"/>
</dbReference>
<evidence type="ECO:0000256" key="8">
    <source>
        <dbReference type="ARBA" id="ARBA00022475"/>
    </source>
</evidence>
<keyword evidence="9" id="KW-0444">Lipid biosynthesis</keyword>
<evidence type="ECO:0000256" key="1">
    <source>
        <dbReference type="ARBA" id="ARBA00001698"/>
    </source>
</evidence>
<protein>
    <recommendedName>
        <fullName evidence="7 18">Phosphatidate cytidylyltransferase</fullName>
        <ecNumber evidence="6 18">2.7.7.41</ecNumber>
    </recommendedName>
</protein>
<evidence type="ECO:0000256" key="18">
    <source>
        <dbReference type="RuleBase" id="RU003938"/>
    </source>
</evidence>
<proteinExistence type="inferred from homology"/>
<evidence type="ECO:0000256" key="17">
    <source>
        <dbReference type="ARBA" id="ARBA00023264"/>
    </source>
</evidence>
<keyword evidence="21" id="KW-1185">Reference proteome</keyword>
<evidence type="ECO:0000256" key="11">
    <source>
        <dbReference type="ARBA" id="ARBA00022692"/>
    </source>
</evidence>
<comment type="catalytic activity">
    <reaction evidence="1 18">
        <text>a 1,2-diacyl-sn-glycero-3-phosphate + CTP + H(+) = a CDP-1,2-diacyl-sn-glycerol + diphosphate</text>
        <dbReference type="Rhea" id="RHEA:16229"/>
        <dbReference type="ChEBI" id="CHEBI:15378"/>
        <dbReference type="ChEBI" id="CHEBI:33019"/>
        <dbReference type="ChEBI" id="CHEBI:37563"/>
        <dbReference type="ChEBI" id="CHEBI:58332"/>
        <dbReference type="ChEBI" id="CHEBI:58608"/>
        <dbReference type="EC" id="2.7.7.41"/>
    </reaction>
</comment>
<evidence type="ECO:0000256" key="13">
    <source>
        <dbReference type="ARBA" id="ARBA00022989"/>
    </source>
</evidence>
<feature type="transmembrane region" description="Helical" evidence="19">
    <location>
        <begin position="159"/>
        <end position="181"/>
    </location>
</feature>
<keyword evidence="15 19" id="KW-0472">Membrane</keyword>
<keyword evidence="17" id="KW-1208">Phospholipid metabolism</keyword>
<keyword evidence="8" id="KW-1003">Cell membrane</keyword>
<evidence type="ECO:0000256" key="14">
    <source>
        <dbReference type="ARBA" id="ARBA00023098"/>
    </source>
</evidence>
<dbReference type="Proteomes" id="UP000694480">
    <property type="component" value="Unassembled WGS sequence"/>
</dbReference>
<evidence type="ECO:0000256" key="2">
    <source>
        <dbReference type="ARBA" id="ARBA00004651"/>
    </source>
</evidence>
<keyword evidence="10 18" id="KW-0808">Transferase</keyword>
<evidence type="ECO:0000256" key="3">
    <source>
        <dbReference type="ARBA" id="ARBA00005119"/>
    </source>
</evidence>
<dbReference type="EC" id="2.7.7.41" evidence="6 18"/>
<evidence type="ECO:0000256" key="16">
    <source>
        <dbReference type="ARBA" id="ARBA00023209"/>
    </source>
</evidence>
<dbReference type="GO" id="GO:0016024">
    <property type="term" value="P:CDP-diacylglycerol biosynthetic process"/>
    <property type="evidence" value="ECO:0007669"/>
    <property type="project" value="TreeGrafter"/>
</dbReference>
<sequence length="287" mass="31941">MDKNLLQRSLSGLLYGALIILCTTPLSAHVLPEDIALKPAYLYYGLMTVLLLVALFEGIRVLKFPQGWHRMAAVPLVLVVYFLFSRRYFTQGFSYQPDLSDLLSLGLIGVGAATILFFTRELNSPLNKLLILVLYLALPFGFALGLPSEAYHSDLSLEAFMLFILIWSSDSFAFFTGKFFGKHKMAPSISPNKTWEGFAGGAVLTAAMSYLIELNFPELRANWIVVGVLTALFAPLGDLIESKLKRHFQVKDSGNIIPGHGGILDRLDSFIICAPIVYLYFIIDYIL</sequence>
<evidence type="ECO:0000256" key="9">
    <source>
        <dbReference type="ARBA" id="ARBA00022516"/>
    </source>
</evidence>
<reference evidence="20" key="1">
    <citation type="submission" date="2020-11" db="EMBL/GenBank/DDBJ databases">
        <title>Genome seq and assembly of Planobacterium sp.</title>
        <authorList>
            <person name="Chhetri G."/>
        </authorList>
    </citation>
    <scope>NUCLEOTIDE SEQUENCE</scope>
    <source>
        <strain evidence="20">GCR5</strain>
    </source>
</reference>
<feature type="transmembrane region" description="Helical" evidence="19">
    <location>
        <begin position="224"/>
        <end position="242"/>
    </location>
</feature>
<feature type="transmembrane region" description="Helical" evidence="19">
    <location>
        <begin position="71"/>
        <end position="89"/>
    </location>
</feature>
<dbReference type="PANTHER" id="PTHR46382">
    <property type="entry name" value="PHOSPHATIDATE CYTIDYLYLTRANSFERASE"/>
    <property type="match status" value="1"/>
</dbReference>
<evidence type="ECO:0000256" key="5">
    <source>
        <dbReference type="ARBA" id="ARBA00010185"/>
    </source>
</evidence>
<feature type="transmembrane region" description="Helical" evidence="19">
    <location>
        <begin position="130"/>
        <end position="147"/>
    </location>
</feature>
<feature type="transmembrane region" description="Helical" evidence="19">
    <location>
        <begin position="41"/>
        <end position="59"/>
    </location>
</feature>
<keyword evidence="14" id="KW-0443">Lipid metabolism</keyword>
<dbReference type="Pfam" id="PF01148">
    <property type="entry name" value="CTP_transf_1"/>
    <property type="match status" value="1"/>
</dbReference>
<keyword evidence="11 18" id="KW-0812">Transmembrane</keyword>
<evidence type="ECO:0000256" key="4">
    <source>
        <dbReference type="ARBA" id="ARBA00005189"/>
    </source>
</evidence>
<dbReference type="PANTHER" id="PTHR46382:SF1">
    <property type="entry name" value="PHOSPHATIDATE CYTIDYLYLTRANSFERASE"/>
    <property type="match status" value="1"/>
</dbReference>
<evidence type="ECO:0000256" key="19">
    <source>
        <dbReference type="SAM" id="Phobius"/>
    </source>
</evidence>
<comment type="pathway">
    <text evidence="3 18">Phospholipid metabolism; CDP-diacylglycerol biosynthesis; CDP-diacylglycerol from sn-glycerol 3-phosphate: step 3/3.</text>
</comment>
<evidence type="ECO:0000256" key="6">
    <source>
        <dbReference type="ARBA" id="ARBA00012487"/>
    </source>
</evidence>
<dbReference type="InterPro" id="IPR000374">
    <property type="entry name" value="PC_trans"/>
</dbReference>
<keyword evidence="13 19" id="KW-1133">Transmembrane helix</keyword>
<accession>A0A930YV91</accession>
<comment type="caution">
    <text evidence="20">The sequence shown here is derived from an EMBL/GenBank/DDBJ whole genome shotgun (WGS) entry which is preliminary data.</text>
</comment>
<comment type="subcellular location">
    <subcellularLocation>
        <location evidence="2">Cell membrane</location>
        <topology evidence="2">Multi-pass membrane protein</topology>
    </subcellularLocation>
</comment>
<keyword evidence="16" id="KW-0594">Phospholipid biosynthesis</keyword>
<dbReference type="AlphaFoldDB" id="A0A930YV91"/>
<evidence type="ECO:0000256" key="7">
    <source>
        <dbReference type="ARBA" id="ARBA00019373"/>
    </source>
</evidence>